<sequence length="294" mass="33724">MALFLSLFVLSMFHFTNNANTIPSQGYMRSSKIKSVDNFLDKFEILWGSNHQNLDDRGTLTINLDSNSGGGFKSLDPYASGYFGAKMKLPDKDYTAGIDISFYLSNDEQYKGWHDEVDIEFLGNIEGKPYVLQTNVFIKGSGDGDKPVGREMAFELWFDPKKVYATYAIVYTPAEIIWFVNNIPIRRYPKYSDETFPMRPMWVYGSIWDASEWATAGGKYKANYAYQPFIAKYKDFKIVGCKAAQPNCKKKYPFRSGLSPKQYQIMMIAQKHHMIYNYCNSSSRDPNLTPECQS</sequence>
<dbReference type="InterPro" id="IPR016455">
    <property type="entry name" value="XTH"/>
</dbReference>
<dbReference type="PROSITE" id="PS51762">
    <property type="entry name" value="GH16_2"/>
    <property type="match status" value="1"/>
</dbReference>
<evidence type="ECO:0000256" key="2">
    <source>
        <dbReference type="ARBA" id="ARBA00022801"/>
    </source>
</evidence>
<dbReference type="GO" id="GO:0071555">
    <property type="term" value="P:cell wall organization"/>
    <property type="evidence" value="ECO:0007669"/>
    <property type="project" value="UniProtKB-KW"/>
</dbReference>
<keyword evidence="6" id="KW-0961">Cell wall biogenesis/degradation</keyword>
<evidence type="ECO:0000256" key="1">
    <source>
        <dbReference type="ARBA" id="ARBA00022679"/>
    </source>
</evidence>
<gene>
    <name evidence="8" type="ORF">CASFOL_032836</name>
</gene>
<comment type="subcellular location">
    <subcellularLocation>
        <location evidence="6">Secreted</location>
        <location evidence="6">Cell wall</location>
    </subcellularLocation>
    <subcellularLocation>
        <location evidence="6">Secreted</location>
        <location evidence="6">Extracellular space</location>
        <location evidence="6">Apoplast</location>
    </subcellularLocation>
</comment>
<comment type="caution">
    <text evidence="8">The sequence shown here is derived from an EMBL/GenBank/DDBJ whole genome shotgun (WGS) entry which is preliminary data.</text>
</comment>
<dbReference type="Gene3D" id="2.60.120.200">
    <property type="match status" value="1"/>
</dbReference>
<keyword evidence="4 6" id="KW-0326">Glycosidase</keyword>
<keyword evidence="3" id="KW-1015">Disulfide bond</keyword>
<evidence type="ECO:0000256" key="5">
    <source>
        <dbReference type="PIRSR" id="PIRSR005604-1"/>
    </source>
</evidence>
<keyword evidence="9" id="KW-1185">Reference proteome</keyword>
<dbReference type="GO" id="GO:0016762">
    <property type="term" value="F:xyloglucan:xyloglucosyl transferase activity"/>
    <property type="evidence" value="ECO:0007669"/>
    <property type="project" value="UniProtKB-EC"/>
</dbReference>
<comment type="similarity">
    <text evidence="6">Belongs to the glycosyl hydrolase 16 family.</text>
</comment>
<dbReference type="GO" id="GO:0048046">
    <property type="term" value="C:apoplast"/>
    <property type="evidence" value="ECO:0007669"/>
    <property type="project" value="UniProtKB-SubCell"/>
</dbReference>
<feature type="chain" id="PRO_5044531394" description="Xyloglucan endotransglucosylase/hydrolase" evidence="6">
    <location>
        <begin position="19"/>
        <end position="294"/>
    </location>
</feature>
<keyword evidence="6" id="KW-0052">Apoplast</keyword>
<evidence type="ECO:0000256" key="6">
    <source>
        <dbReference type="RuleBase" id="RU361120"/>
    </source>
</evidence>
<dbReference type="InterPro" id="IPR010713">
    <property type="entry name" value="XET_C"/>
</dbReference>
<dbReference type="InterPro" id="IPR013320">
    <property type="entry name" value="ConA-like_dom_sf"/>
</dbReference>
<dbReference type="Pfam" id="PF06955">
    <property type="entry name" value="XET_C"/>
    <property type="match status" value="1"/>
</dbReference>
<organism evidence="8 9">
    <name type="scientific">Castilleja foliolosa</name>
    <dbReference type="NCBI Taxonomy" id="1961234"/>
    <lineage>
        <taxon>Eukaryota</taxon>
        <taxon>Viridiplantae</taxon>
        <taxon>Streptophyta</taxon>
        <taxon>Embryophyta</taxon>
        <taxon>Tracheophyta</taxon>
        <taxon>Spermatophyta</taxon>
        <taxon>Magnoliopsida</taxon>
        <taxon>eudicotyledons</taxon>
        <taxon>Gunneridae</taxon>
        <taxon>Pentapetalae</taxon>
        <taxon>asterids</taxon>
        <taxon>lamiids</taxon>
        <taxon>Lamiales</taxon>
        <taxon>Orobanchaceae</taxon>
        <taxon>Pedicularideae</taxon>
        <taxon>Castillejinae</taxon>
        <taxon>Castilleja</taxon>
    </lineage>
</organism>
<feature type="active site" description="Proton donor" evidence="5">
    <location>
        <position position="120"/>
    </location>
</feature>
<keyword evidence="6" id="KW-0134">Cell wall</keyword>
<dbReference type="PANTHER" id="PTHR31062">
    <property type="entry name" value="XYLOGLUCAN ENDOTRANSGLUCOSYLASE/HYDROLASE PROTEIN 8-RELATED"/>
    <property type="match status" value="1"/>
</dbReference>
<evidence type="ECO:0000259" key="7">
    <source>
        <dbReference type="PROSITE" id="PS51762"/>
    </source>
</evidence>
<dbReference type="GO" id="GO:0016798">
    <property type="term" value="F:hydrolase activity, acting on glycosyl bonds"/>
    <property type="evidence" value="ECO:0007669"/>
    <property type="project" value="UniProtKB-KW"/>
</dbReference>
<evidence type="ECO:0000313" key="9">
    <source>
        <dbReference type="Proteomes" id="UP001632038"/>
    </source>
</evidence>
<name>A0ABD3C2M4_9LAMI</name>
<feature type="active site" description="Nucleophile" evidence="5">
    <location>
        <position position="116"/>
    </location>
</feature>
<evidence type="ECO:0000256" key="4">
    <source>
        <dbReference type="ARBA" id="ARBA00023295"/>
    </source>
</evidence>
<dbReference type="SUPFAM" id="SSF49899">
    <property type="entry name" value="Concanavalin A-like lectins/glucanases"/>
    <property type="match status" value="1"/>
</dbReference>
<dbReference type="AlphaFoldDB" id="A0ABD3C2M4"/>
<evidence type="ECO:0000256" key="3">
    <source>
        <dbReference type="ARBA" id="ARBA00023157"/>
    </source>
</evidence>
<dbReference type="EC" id="2.4.1.207" evidence="6"/>
<dbReference type="InterPro" id="IPR044791">
    <property type="entry name" value="Beta-glucanase/XTH"/>
</dbReference>
<evidence type="ECO:0000313" key="8">
    <source>
        <dbReference type="EMBL" id="KAL3624020.1"/>
    </source>
</evidence>
<dbReference type="Pfam" id="PF00722">
    <property type="entry name" value="Glyco_hydro_16"/>
    <property type="match status" value="1"/>
</dbReference>
<comment type="PTM">
    <text evidence="6">Contains at least one intrachain disulfide bond essential for its enzymatic activity.</text>
</comment>
<proteinExistence type="inferred from homology"/>
<keyword evidence="2 6" id="KW-0378">Hydrolase</keyword>
<comment type="function">
    <text evidence="6">Catalyzes xyloglucan endohydrolysis (XEH) and/or endotransglycosylation (XET). Cleaves and religates xyloglucan polymers, an essential constituent of the primary cell wall, and thereby participates in cell wall construction of growing tissues.</text>
</comment>
<dbReference type="Proteomes" id="UP001632038">
    <property type="component" value="Unassembled WGS sequence"/>
</dbReference>
<dbReference type="InterPro" id="IPR000757">
    <property type="entry name" value="Beta-glucanase-like"/>
</dbReference>
<accession>A0ABD3C2M4</accession>
<keyword evidence="6" id="KW-0964">Secreted</keyword>
<reference evidence="9" key="1">
    <citation type="journal article" date="2024" name="IScience">
        <title>Strigolactones Initiate the Formation of Haustorium-like Structures in Castilleja.</title>
        <authorList>
            <person name="Buerger M."/>
            <person name="Peterson D."/>
            <person name="Chory J."/>
        </authorList>
    </citation>
    <scope>NUCLEOTIDE SEQUENCE [LARGE SCALE GENOMIC DNA]</scope>
</reference>
<keyword evidence="1 6" id="KW-0808">Transferase</keyword>
<feature type="signal peptide" evidence="6">
    <location>
        <begin position="1"/>
        <end position="18"/>
    </location>
</feature>
<protein>
    <recommendedName>
        <fullName evidence="6">Xyloglucan endotransglucosylase/hydrolase</fullName>
        <ecNumber evidence="6">2.4.1.207</ecNumber>
    </recommendedName>
</protein>
<dbReference type="PIRSF" id="PIRSF005604">
    <property type="entry name" value="XET"/>
    <property type="match status" value="1"/>
</dbReference>
<keyword evidence="6" id="KW-0732">Signal</keyword>
<feature type="domain" description="GH16" evidence="7">
    <location>
        <begin position="15"/>
        <end position="233"/>
    </location>
</feature>
<dbReference type="EMBL" id="JAVIJP010000054">
    <property type="protein sequence ID" value="KAL3624020.1"/>
    <property type="molecule type" value="Genomic_DNA"/>
</dbReference>